<accession>A0ABR0X1Z8</accession>
<gene>
    <name evidence="5" type="ORF">DH2020_015090</name>
</gene>
<dbReference type="EMBL" id="JABTTQ020000007">
    <property type="protein sequence ID" value="KAK6152455.1"/>
    <property type="molecule type" value="Genomic_DNA"/>
</dbReference>
<keyword evidence="2" id="KW-0804">Transcription</keyword>
<evidence type="ECO:0000313" key="6">
    <source>
        <dbReference type="Proteomes" id="UP001318860"/>
    </source>
</evidence>
<comment type="caution">
    <text evidence="5">The sequence shown here is derived from an EMBL/GenBank/DDBJ whole genome shotgun (WGS) entry which is preliminary data.</text>
</comment>
<feature type="compositionally biased region" description="Basic and acidic residues" evidence="4">
    <location>
        <begin position="241"/>
        <end position="262"/>
    </location>
</feature>
<feature type="short sequence motif" description="VHIID" evidence="3">
    <location>
        <begin position="446"/>
        <end position="450"/>
    </location>
</feature>
<dbReference type="Proteomes" id="UP001318860">
    <property type="component" value="Unassembled WGS sequence"/>
</dbReference>
<comment type="caution">
    <text evidence="3">Lacks conserved residue(s) required for the propagation of feature annotation.</text>
</comment>
<sequence length="711" mass="81554">MNSRFNSSNRLHLGNQSMPEFSNPKLGNEPRFEITYPDQKLVNGHRKEQSIVGPHLLQNQPFSNGIVSSSFVGIEDDCDFSDGVLRYIDQMLMEEEMEDKTHMLQESLDFQAKERSFYEVLGKKYPPSPQQESALIDDYSYVNRHNSTTSSSDGSGYLIDVVDPSWRSYDTTFNFSNSFIGSSNSVNNFVDRFSDSPISPLQIGDMYSESQLVWNFKKGVDEASKFLPSGSKMSGINGSLVKEEKKSRGKKNHLDTDLEEERDSKLRAVYPESNVPIEEFDDVLLHTLGEPEKKFAAYRTELQNAASKRMQQSGQLKGSSGAKGRGKKQNRKKQVIDLRSLLINCAQAVAADDRRTANELLKQIRRHSSPFGDGNQRLAHYFADGLEARLAGTGSQIHKALVNKRTTASDYLKAYYTYLASSPFTKISNFASNKSITIKLGKAARVHIIDFGILYGFQWPTFIQRVAERKGGPPKLRITGIDFPQPGFRPAERIEDTGRRLARYAETFNVPFEYNAIAQKWETVKIEDLKIEKGEFVVVNCLYRTKNLLDETVVAESSRTMVLNLIRKINPDFFIHGIVNGAYSAPFFVTRFREVLFHFSALFDMLETNIPREKLERMLIERDIFGREALNVIACEGWERVERPETYKQWQVRHLRAGFMQVPFEREFMDMATYKVRNFYHKDFVIDEDNQWLLMGWKGRIIYAISCWKPV</sequence>
<evidence type="ECO:0000256" key="4">
    <source>
        <dbReference type="SAM" id="MobiDB-lite"/>
    </source>
</evidence>
<feature type="region of interest" description="Disordered" evidence="4">
    <location>
        <begin position="237"/>
        <end position="262"/>
    </location>
</feature>
<feature type="region of interest" description="Leucine repeat I (LRI)" evidence="3">
    <location>
        <begin position="336"/>
        <end position="396"/>
    </location>
</feature>
<feature type="region of interest" description="Disordered" evidence="4">
    <location>
        <begin position="304"/>
        <end position="331"/>
    </location>
</feature>
<organism evidence="5 6">
    <name type="scientific">Rehmannia glutinosa</name>
    <name type="common">Chinese foxglove</name>
    <dbReference type="NCBI Taxonomy" id="99300"/>
    <lineage>
        <taxon>Eukaryota</taxon>
        <taxon>Viridiplantae</taxon>
        <taxon>Streptophyta</taxon>
        <taxon>Embryophyta</taxon>
        <taxon>Tracheophyta</taxon>
        <taxon>Spermatophyta</taxon>
        <taxon>Magnoliopsida</taxon>
        <taxon>eudicotyledons</taxon>
        <taxon>Gunneridae</taxon>
        <taxon>Pentapetalae</taxon>
        <taxon>asterids</taxon>
        <taxon>lamiids</taxon>
        <taxon>Lamiales</taxon>
        <taxon>Orobanchaceae</taxon>
        <taxon>Rehmannieae</taxon>
        <taxon>Rehmannia</taxon>
    </lineage>
</organism>
<proteinExistence type="inferred from homology"/>
<evidence type="ECO:0000256" key="2">
    <source>
        <dbReference type="ARBA" id="ARBA00023163"/>
    </source>
</evidence>
<keyword evidence="6" id="KW-1185">Reference proteome</keyword>
<name>A0ABR0X1Z8_REHGL</name>
<dbReference type="Pfam" id="PF03514">
    <property type="entry name" value="GRAS"/>
    <property type="match status" value="1"/>
</dbReference>
<feature type="region of interest" description="Leucine repeat II (LRII)" evidence="3">
    <location>
        <begin position="496"/>
        <end position="528"/>
    </location>
</feature>
<feature type="region of interest" description="Disordered" evidence="4">
    <location>
        <begin position="1"/>
        <end position="30"/>
    </location>
</feature>
<feature type="compositionally biased region" description="Polar residues" evidence="4">
    <location>
        <begin position="304"/>
        <end position="316"/>
    </location>
</feature>
<evidence type="ECO:0000256" key="3">
    <source>
        <dbReference type="PROSITE-ProRule" id="PRU01191"/>
    </source>
</evidence>
<keyword evidence="1" id="KW-0805">Transcription regulation</keyword>
<protein>
    <recommendedName>
        <fullName evidence="7">Scarecrow-like protein</fullName>
    </recommendedName>
</protein>
<feature type="region of interest" description="VHIID" evidence="3">
    <location>
        <begin position="415"/>
        <end position="480"/>
    </location>
</feature>
<evidence type="ECO:0000256" key="1">
    <source>
        <dbReference type="ARBA" id="ARBA00023015"/>
    </source>
</evidence>
<evidence type="ECO:0008006" key="7">
    <source>
        <dbReference type="Google" id="ProtNLM"/>
    </source>
</evidence>
<reference evidence="5 6" key="1">
    <citation type="journal article" date="2021" name="Comput. Struct. Biotechnol. J.">
        <title>De novo genome assembly of the potent medicinal plant Rehmannia glutinosa using nanopore technology.</title>
        <authorList>
            <person name="Ma L."/>
            <person name="Dong C."/>
            <person name="Song C."/>
            <person name="Wang X."/>
            <person name="Zheng X."/>
            <person name="Niu Y."/>
            <person name="Chen S."/>
            <person name="Feng W."/>
        </authorList>
    </citation>
    <scope>NUCLEOTIDE SEQUENCE [LARGE SCALE GENOMIC DNA]</scope>
    <source>
        <strain evidence="5">DH-2019</strain>
    </source>
</reference>
<dbReference type="PROSITE" id="PS50985">
    <property type="entry name" value="GRAS"/>
    <property type="match status" value="1"/>
</dbReference>
<evidence type="ECO:0000313" key="5">
    <source>
        <dbReference type="EMBL" id="KAK6152455.1"/>
    </source>
</evidence>
<feature type="region of interest" description="SAW" evidence="3">
    <location>
        <begin position="634"/>
        <end position="709"/>
    </location>
</feature>
<dbReference type="PANTHER" id="PTHR31636">
    <property type="entry name" value="OSJNBA0084A10.13 PROTEIN-RELATED"/>
    <property type="match status" value="1"/>
</dbReference>
<feature type="compositionally biased region" description="Polar residues" evidence="4">
    <location>
        <begin position="1"/>
        <end position="20"/>
    </location>
</feature>
<comment type="similarity">
    <text evidence="3">Belongs to the GRAS family.</text>
</comment>
<dbReference type="InterPro" id="IPR005202">
    <property type="entry name" value="TF_GRAS"/>
</dbReference>